<dbReference type="Proteomes" id="UP000741863">
    <property type="component" value="Unassembled WGS sequence"/>
</dbReference>
<name>A0ABS2PBJ3_9BACL</name>
<comment type="caution">
    <text evidence="4">The sequence shown here is derived from an EMBL/GenBank/DDBJ whole genome shotgun (WGS) entry which is preliminary data.</text>
</comment>
<evidence type="ECO:0000256" key="2">
    <source>
        <dbReference type="ARBA" id="ARBA00022801"/>
    </source>
</evidence>
<organism evidence="4 5">
    <name type="scientific">Geomicrobium sediminis</name>
    <dbReference type="NCBI Taxonomy" id="1347788"/>
    <lineage>
        <taxon>Bacteria</taxon>
        <taxon>Bacillati</taxon>
        <taxon>Bacillota</taxon>
        <taxon>Bacilli</taxon>
        <taxon>Bacillales</taxon>
        <taxon>Geomicrobium</taxon>
    </lineage>
</organism>
<evidence type="ECO:0000256" key="1">
    <source>
        <dbReference type="ARBA" id="ARBA00006336"/>
    </source>
</evidence>
<dbReference type="PANTHER" id="PTHR43540">
    <property type="entry name" value="PEROXYUREIDOACRYLATE/UREIDOACRYLATE AMIDOHYDROLASE-RELATED"/>
    <property type="match status" value="1"/>
</dbReference>
<dbReference type="EMBL" id="JAFBEC010000005">
    <property type="protein sequence ID" value="MBM7632782.1"/>
    <property type="molecule type" value="Genomic_DNA"/>
</dbReference>
<dbReference type="InterPro" id="IPR050272">
    <property type="entry name" value="Isochorismatase-like_hydrls"/>
</dbReference>
<accession>A0ABS2PBJ3</accession>
<proteinExistence type="inferred from homology"/>
<dbReference type="Gene3D" id="3.40.50.850">
    <property type="entry name" value="Isochorismatase-like"/>
    <property type="match status" value="1"/>
</dbReference>
<reference evidence="4 5" key="1">
    <citation type="submission" date="2021-01" db="EMBL/GenBank/DDBJ databases">
        <title>Genomic Encyclopedia of Type Strains, Phase IV (KMG-IV): sequencing the most valuable type-strain genomes for metagenomic binning, comparative biology and taxonomic classification.</title>
        <authorList>
            <person name="Goeker M."/>
        </authorList>
    </citation>
    <scope>NUCLEOTIDE SEQUENCE [LARGE SCALE GENOMIC DNA]</scope>
    <source>
        <strain evidence="4 5">DSM 25540</strain>
    </source>
</reference>
<gene>
    <name evidence="4" type="ORF">JOD17_001876</name>
</gene>
<keyword evidence="5" id="KW-1185">Reference proteome</keyword>
<evidence type="ECO:0000259" key="3">
    <source>
        <dbReference type="Pfam" id="PF00857"/>
    </source>
</evidence>
<comment type="similarity">
    <text evidence="1">Belongs to the isochorismatase family.</text>
</comment>
<sequence length="180" mass="19949">MSGKKVAFVLVDFQKAFEEPSWGEFSTPKAAEHAGEILHWIREQEGLIIHIQHTRTDPTSLFYKGSQTHSFMEQVLPVENEIIIQKDVNSAFIGTNLESVLKEHGASEVIIAGFTTQHCVSTTVRMSGNLGFKTTLVSDATSAAAIAPFDAQTIHDVTLATLRDEFADIVTTEELLQRYQ</sequence>
<evidence type="ECO:0000313" key="4">
    <source>
        <dbReference type="EMBL" id="MBM7632782.1"/>
    </source>
</evidence>
<dbReference type="PANTHER" id="PTHR43540:SF1">
    <property type="entry name" value="ISOCHORISMATASE HYDROLASE"/>
    <property type="match status" value="1"/>
</dbReference>
<keyword evidence="2" id="KW-0378">Hydrolase</keyword>
<dbReference type="RefSeq" id="WP_204697196.1">
    <property type="nucleotide sequence ID" value="NZ_JAFBEC010000005.1"/>
</dbReference>
<dbReference type="InterPro" id="IPR036380">
    <property type="entry name" value="Isochorismatase-like_sf"/>
</dbReference>
<dbReference type="InterPro" id="IPR000868">
    <property type="entry name" value="Isochorismatase-like_dom"/>
</dbReference>
<dbReference type="SUPFAM" id="SSF52499">
    <property type="entry name" value="Isochorismatase-like hydrolases"/>
    <property type="match status" value="1"/>
</dbReference>
<dbReference type="Pfam" id="PF00857">
    <property type="entry name" value="Isochorismatase"/>
    <property type="match status" value="1"/>
</dbReference>
<evidence type="ECO:0000313" key="5">
    <source>
        <dbReference type="Proteomes" id="UP000741863"/>
    </source>
</evidence>
<protein>
    <submittedName>
        <fullName evidence="4">Nicotinamidase-related amidase</fullName>
    </submittedName>
</protein>
<feature type="domain" description="Isochorismatase-like" evidence="3">
    <location>
        <begin position="7"/>
        <end position="174"/>
    </location>
</feature>